<feature type="non-terminal residue" evidence="3">
    <location>
        <position position="1"/>
    </location>
</feature>
<feature type="compositionally biased region" description="Basic and acidic residues" evidence="1">
    <location>
        <begin position="113"/>
        <end position="126"/>
    </location>
</feature>
<organism evidence="3 4">
    <name type="scientific">Candidatus Anaerobiospirillum merdipullorum</name>
    <dbReference type="NCBI Taxonomy" id="2838450"/>
    <lineage>
        <taxon>Bacteria</taxon>
        <taxon>Pseudomonadati</taxon>
        <taxon>Pseudomonadota</taxon>
        <taxon>Gammaproteobacteria</taxon>
        <taxon>Aeromonadales</taxon>
        <taxon>Succinivibrionaceae</taxon>
        <taxon>Anaerobiospirillum</taxon>
    </lineage>
</organism>
<keyword evidence="2" id="KW-0812">Transmembrane</keyword>
<proteinExistence type="predicted"/>
<name>A0A9E2KLF7_9GAMM</name>
<dbReference type="Proteomes" id="UP000824150">
    <property type="component" value="Unassembled WGS sequence"/>
</dbReference>
<protein>
    <submittedName>
        <fullName evidence="3">Uncharacterized protein</fullName>
    </submittedName>
</protein>
<keyword evidence="2" id="KW-0472">Membrane</keyword>
<accession>A0A9E2KLF7</accession>
<gene>
    <name evidence="3" type="ORF">IAA31_01070</name>
</gene>
<dbReference type="EMBL" id="JAHLFG010000011">
    <property type="protein sequence ID" value="MBU3826074.1"/>
    <property type="molecule type" value="Genomic_DNA"/>
</dbReference>
<evidence type="ECO:0000256" key="2">
    <source>
        <dbReference type="SAM" id="Phobius"/>
    </source>
</evidence>
<sequence>GEDADYEYVYEDEDDTEDDAQGGDADDGEGEYVYADEEADAAEGSADNDEYEYVYVDEDEISPEDELIDGEEYEEVAPSQESSASAETGAAATASTAAAVAGAAAAGAAATAQEKEETPEERLAREKKAKHDRIRRNLRILALAVAAYYFVSAGYSWYQENQAENAKEASAMVDASVHAAQLFADPVAFRERFNDSINAQRSSLPTANANDSTEGFVAVLSPSIELRGVIPPDAQDIAYMQLQTRYPDALPPESITALRAFVLACENATDQKQADEILNALGIIPTPDANEAGKVFAPTMVQSPGVRYELSFVDDAIDELTIKAFPRK</sequence>
<feature type="region of interest" description="Disordered" evidence="1">
    <location>
        <begin position="1"/>
        <end position="90"/>
    </location>
</feature>
<dbReference type="AlphaFoldDB" id="A0A9E2KLF7"/>
<evidence type="ECO:0000313" key="4">
    <source>
        <dbReference type="Proteomes" id="UP000824150"/>
    </source>
</evidence>
<feature type="transmembrane region" description="Helical" evidence="2">
    <location>
        <begin position="138"/>
        <end position="158"/>
    </location>
</feature>
<reference evidence="3" key="2">
    <citation type="submission" date="2021-04" db="EMBL/GenBank/DDBJ databases">
        <authorList>
            <person name="Gilroy R."/>
        </authorList>
    </citation>
    <scope>NUCLEOTIDE SEQUENCE</scope>
    <source>
        <strain evidence="3">687</strain>
    </source>
</reference>
<feature type="compositionally biased region" description="Acidic residues" evidence="1">
    <location>
        <begin position="1"/>
        <end position="75"/>
    </location>
</feature>
<comment type="caution">
    <text evidence="3">The sequence shown here is derived from an EMBL/GenBank/DDBJ whole genome shotgun (WGS) entry which is preliminary data.</text>
</comment>
<keyword evidence="2" id="KW-1133">Transmembrane helix</keyword>
<evidence type="ECO:0000256" key="1">
    <source>
        <dbReference type="SAM" id="MobiDB-lite"/>
    </source>
</evidence>
<reference evidence="3" key="1">
    <citation type="journal article" date="2021" name="PeerJ">
        <title>Extensive microbial diversity within the chicken gut microbiome revealed by metagenomics and culture.</title>
        <authorList>
            <person name="Gilroy R."/>
            <person name="Ravi A."/>
            <person name="Getino M."/>
            <person name="Pursley I."/>
            <person name="Horton D.L."/>
            <person name="Alikhan N.F."/>
            <person name="Baker D."/>
            <person name="Gharbi K."/>
            <person name="Hall N."/>
            <person name="Watson M."/>
            <person name="Adriaenssens E.M."/>
            <person name="Foster-Nyarko E."/>
            <person name="Jarju S."/>
            <person name="Secka A."/>
            <person name="Antonio M."/>
            <person name="Oren A."/>
            <person name="Chaudhuri R.R."/>
            <person name="La Ragione R."/>
            <person name="Hildebrand F."/>
            <person name="Pallen M.J."/>
        </authorList>
    </citation>
    <scope>NUCLEOTIDE SEQUENCE</scope>
    <source>
        <strain evidence="3">687</strain>
    </source>
</reference>
<evidence type="ECO:0000313" key="3">
    <source>
        <dbReference type="EMBL" id="MBU3826074.1"/>
    </source>
</evidence>
<feature type="region of interest" description="Disordered" evidence="1">
    <location>
        <begin position="110"/>
        <end position="129"/>
    </location>
</feature>